<dbReference type="InterPro" id="IPR011990">
    <property type="entry name" value="TPR-like_helical_dom_sf"/>
</dbReference>
<evidence type="ECO:0000256" key="2">
    <source>
        <dbReference type="ARBA" id="ARBA00023125"/>
    </source>
</evidence>
<evidence type="ECO:0000259" key="5">
    <source>
        <dbReference type="PROSITE" id="PS50043"/>
    </source>
</evidence>
<dbReference type="SUPFAM" id="SSF46894">
    <property type="entry name" value="C-terminal effector domain of the bipartite response regulators"/>
    <property type="match status" value="1"/>
</dbReference>
<dbReference type="Proteomes" id="UP000317933">
    <property type="component" value="Unassembled WGS sequence"/>
</dbReference>
<dbReference type="Pfam" id="PF25873">
    <property type="entry name" value="WHD_MalT"/>
    <property type="match status" value="1"/>
</dbReference>
<dbReference type="Gene3D" id="1.10.10.10">
    <property type="entry name" value="Winged helix-like DNA-binding domain superfamily/Winged helix DNA-binding domain"/>
    <property type="match status" value="1"/>
</dbReference>
<evidence type="ECO:0000256" key="3">
    <source>
        <dbReference type="ARBA" id="ARBA00023163"/>
    </source>
</evidence>
<dbReference type="Gene3D" id="1.25.40.10">
    <property type="entry name" value="Tetratricopeptide repeat domain"/>
    <property type="match status" value="1"/>
</dbReference>
<dbReference type="SMART" id="SM00421">
    <property type="entry name" value="HTH_LUXR"/>
    <property type="match status" value="1"/>
</dbReference>
<dbReference type="InterPro" id="IPR016032">
    <property type="entry name" value="Sig_transdc_resp-reg_C-effctor"/>
</dbReference>
<gene>
    <name evidence="6" type="ORF">EAH78_29350</name>
</gene>
<evidence type="ECO:0000313" key="7">
    <source>
        <dbReference type="Proteomes" id="UP000317933"/>
    </source>
</evidence>
<evidence type="ECO:0000313" key="6">
    <source>
        <dbReference type="EMBL" id="TPG67758.1"/>
    </source>
</evidence>
<dbReference type="SUPFAM" id="SSF52540">
    <property type="entry name" value="P-loop containing nucleoside triphosphate hydrolases"/>
    <property type="match status" value="1"/>
</dbReference>
<accession>A0A502H2W7</accession>
<dbReference type="AlphaFoldDB" id="A0A502H2W7"/>
<dbReference type="InterPro" id="IPR000792">
    <property type="entry name" value="Tscrpt_reg_LuxR_C"/>
</dbReference>
<feature type="domain" description="HTH luxR-type" evidence="5">
    <location>
        <begin position="818"/>
        <end position="883"/>
    </location>
</feature>
<protein>
    <submittedName>
        <fullName evidence="6">LuxR family transcriptional regulator</fullName>
    </submittedName>
</protein>
<name>A0A502H2W7_9PSED</name>
<dbReference type="InterPro" id="IPR036388">
    <property type="entry name" value="WH-like_DNA-bd_sf"/>
</dbReference>
<evidence type="ECO:0000256" key="4">
    <source>
        <dbReference type="SAM" id="MobiDB-lite"/>
    </source>
</evidence>
<keyword evidence="2" id="KW-0238">DNA-binding</keyword>
<dbReference type="GO" id="GO:0003677">
    <property type="term" value="F:DNA binding"/>
    <property type="evidence" value="ECO:0007669"/>
    <property type="project" value="UniProtKB-KW"/>
</dbReference>
<dbReference type="Pfam" id="PF00196">
    <property type="entry name" value="GerE"/>
    <property type="match status" value="1"/>
</dbReference>
<dbReference type="Gene3D" id="3.40.50.300">
    <property type="entry name" value="P-loop containing nucleotide triphosphate hydrolases"/>
    <property type="match status" value="1"/>
</dbReference>
<feature type="region of interest" description="Disordered" evidence="4">
    <location>
        <begin position="1"/>
        <end position="20"/>
    </location>
</feature>
<reference evidence="6 7" key="1">
    <citation type="journal article" date="2019" name="Environ. Microbiol.">
        <title>Species interactions and distinct microbial communities in high Arctic permafrost affected cryosols are associated with the CH4 and CO2 gas fluxes.</title>
        <authorList>
            <person name="Altshuler I."/>
            <person name="Hamel J."/>
            <person name="Turney S."/>
            <person name="Magnuson E."/>
            <person name="Levesque R."/>
            <person name="Greer C."/>
            <person name="Whyte L.G."/>
        </authorList>
    </citation>
    <scope>NUCLEOTIDE SEQUENCE [LARGE SCALE GENOMIC DNA]</scope>
    <source>
        <strain evidence="6 7">E3</strain>
    </source>
</reference>
<dbReference type="PANTHER" id="PTHR44688">
    <property type="entry name" value="DNA-BINDING TRANSCRIPTIONAL ACTIVATOR DEVR_DOSR"/>
    <property type="match status" value="1"/>
</dbReference>
<organism evidence="6 7">
    <name type="scientific">Pseudomonas arsenicoxydans</name>
    <dbReference type="NCBI Taxonomy" id="702115"/>
    <lineage>
        <taxon>Bacteria</taxon>
        <taxon>Pseudomonadati</taxon>
        <taxon>Pseudomonadota</taxon>
        <taxon>Gammaproteobacteria</taxon>
        <taxon>Pseudomonadales</taxon>
        <taxon>Pseudomonadaceae</taxon>
        <taxon>Pseudomonas</taxon>
    </lineage>
</organism>
<evidence type="ECO:0000256" key="1">
    <source>
        <dbReference type="ARBA" id="ARBA00023015"/>
    </source>
</evidence>
<dbReference type="InterPro" id="IPR059106">
    <property type="entry name" value="WHD_MalT"/>
</dbReference>
<dbReference type="RefSeq" id="WP_140671491.1">
    <property type="nucleotide sequence ID" value="NZ_RCZE01000018.1"/>
</dbReference>
<dbReference type="EMBL" id="RCZE01000018">
    <property type="protein sequence ID" value="TPG67758.1"/>
    <property type="molecule type" value="Genomic_DNA"/>
</dbReference>
<feature type="region of interest" description="Disordered" evidence="4">
    <location>
        <begin position="798"/>
        <end position="821"/>
    </location>
</feature>
<dbReference type="PANTHER" id="PTHR44688:SF16">
    <property type="entry name" value="DNA-BINDING TRANSCRIPTIONAL ACTIVATOR DEVR_DOSR"/>
    <property type="match status" value="1"/>
</dbReference>
<proteinExistence type="predicted"/>
<dbReference type="PRINTS" id="PR00038">
    <property type="entry name" value="HTHLUXR"/>
</dbReference>
<dbReference type="InterPro" id="IPR027417">
    <property type="entry name" value="P-loop_NTPase"/>
</dbReference>
<keyword evidence="1" id="KW-0805">Transcription regulation</keyword>
<comment type="caution">
    <text evidence="6">The sequence shown here is derived from an EMBL/GenBank/DDBJ whole genome shotgun (WGS) entry which is preliminary data.</text>
</comment>
<sequence>MDRLEPQLILKTTPPRGQKSARMRSRLAIDTPELTDKVVIAVHAPAGFGKTFLLTQWRRESLSHGAVVAWLTLDAHDDGARFVQGLGAAMAIGSGRPSFARTFEPGPGPGRDEFEGLTQWLAEVADLGSETVLILDEADALPDATIRHSLTYLLHNAPANLRIIMASRSRLNLQVADLAARGRYATVSTAALRFGVEEAVAILTGRFGAKIDADLCVRLYEVTEGWPLGLQLAISAMEKSSSPGAAIVELSKCTGDIQRYFVDSLVAHLPDEQVTFLTGIALLEMVQPSLCIALTGNPRAAEMLRDLCVSTPIFVESVDSDWVRIHPLARDFLLGRFEKLAPEQRQGFHERAALWLQQHEFLEQAARQYHLAGLPRPAYEMIEKCLYDVMLRGRFSRVLEWVEELEPEAVLSHPRICLAAAWALAMGERQAEAARLITAIEQHPSADEATRCEAAAIETAAAYFADRPDESLALITPWVDRLSTFPIKVQAIVANQIARLTLSQGQPEKARRIFQRAPHYTWSPGLDAIRGFGQWVVGLTYLWEGRMLSSQAALRASLVLAEQDIGRRSPIAVMMASALATVMLERGEVQEASTVLANRMDMVERLASPDAIVLGYITASRLASMQGHGHRGQDLLEALFALGEERDIPRFCIASLGEQIRLHALQGRSDTCQALWRRLEAVTPLIAREQTGLLGPELALMAGVAEAYVLLAKREWEAMLVVLDKAGATAEHLRRGREIVQIKLLRALALKATGEEGTPCLLEAVSLAQENDMQRVVQDTHPDLTKWVQTLQRPTLPAVTAESSAPMPVSRPESATSSVSASRLLTPKEREVLQLLARNLSNKQIALALNVGEETVKWHLKNLFGKFQAGTRQHVVARAYMLGILETAG</sequence>
<dbReference type="GO" id="GO:0006355">
    <property type="term" value="P:regulation of DNA-templated transcription"/>
    <property type="evidence" value="ECO:0007669"/>
    <property type="project" value="InterPro"/>
</dbReference>
<dbReference type="CDD" id="cd06170">
    <property type="entry name" value="LuxR_C_like"/>
    <property type="match status" value="1"/>
</dbReference>
<keyword evidence="3" id="KW-0804">Transcription</keyword>
<dbReference type="PROSITE" id="PS50043">
    <property type="entry name" value="HTH_LUXR_2"/>
    <property type="match status" value="1"/>
</dbReference>